<accession>A0A377FXK3</accession>
<dbReference type="OrthoDB" id="2356027at2"/>
<name>A0A377FXK3_9BACL</name>
<organism evidence="1 2">
    <name type="scientific">Exiguobacterium aurantiacum</name>
    <dbReference type="NCBI Taxonomy" id="33987"/>
    <lineage>
        <taxon>Bacteria</taxon>
        <taxon>Bacillati</taxon>
        <taxon>Bacillota</taxon>
        <taxon>Bacilli</taxon>
        <taxon>Bacillales</taxon>
        <taxon>Bacillales Family XII. Incertae Sedis</taxon>
        <taxon>Exiguobacterium</taxon>
    </lineage>
</organism>
<dbReference type="STRING" id="1397694.GCA_000702585_02914"/>
<dbReference type="AlphaFoldDB" id="A0A377FXK3"/>
<protein>
    <submittedName>
        <fullName evidence="1">Uncharacterized protein</fullName>
    </submittedName>
</protein>
<reference evidence="1 2" key="1">
    <citation type="submission" date="2018-06" db="EMBL/GenBank/DDBJ databases">
        <authorList>
            <consortium name="Pathogen Informatics"/>
            <person name="Doyle S."/>
        </authorList>
    </citation>
    <scope>NUCLEOTIDE SEQUENCE [LARGE SCALE GENOMIC DNA]</scope>
    <source>
        <strain evidence="1 2">NCTC13163</strain>
    </source>
</reference>
<evidence type="ECO:0000313" key="2">
    <source>
        <dbReference type="Proteomes" id="UP000254060"/>
    </source>
</evidence>
<dbReference type="EMBL" id="UGGP01000001">
    <property type="protein sequence ID" value="STO09033.1"/>
    <property type="molecule type" value="Genomic_DNA"/>
</dbReference>
<dbReference type="RefSeq" id="WP_024371638.1">
    <property type="nucleotide sequence ID" value="NZ_UGGP01000001.1"/>
</dbReference>
<gene>
    <name evidence="1" type="ORF">NCTC13163_02428</name>
</gene>
<dbReference type="Proteomes" id="UP000254060">
    <property type="component" value="Unassembled WGS sequence"/>
</dbReference>
<evidence type="ECO:0000313" key="1">
    <source>
        <dbReference type="EMBL" id="STO09033.1"/>
    </source>
</evidence>
<proteinExistence type="predicted"/>
<sequence length="86" mass="10186">MNEIPLSNEWLLRYSPVMELWLKEDGILLVDGDNRIRLTLEIGSDQAMQIKSIEQDGAYFVVDPVHKRITFELEEEEEESDSRFWE</sequence>